<evidence type="ECO:0000256" key="5">
    <source>
        <dbReference type="ARBA" id="ARBA00023002"/>
    </source>
</evidence>
<evidence type="ECO:0000313" key="8">
    <source>
        <dbReference type="EMBL" id="KZT61792.1"/>
    </source>
</evidence>
<evidence type="ECO:0000256" key="6">
    <source>
        <dbReference type="ARBA" id="ARBA00023242"/>
    </source>
</evidence>
<dbReference type="InParanoid" id="A0A165JG58"/>
<dbReference type="STRING" id="1353952.A0A165JG58"/>
<dbReference type="AlphaFoldDB" id="A0A165JG58"/>
<keyword evidence="5" id="KW-0560">Oxidoreductase</keyword>
<evidence type="ECO:0000256" key="3">
    <source>
        <dbReference type="ARBA" id="ARBA00007118"/>
    </source>
</evidence>
<organism evidence="8 9">
    <name type="scientific">Calocera cornea HHB12733</name>
    <dbReference type="NCBI Taxonomy" id="1353952"/>
    <lineage>
        <taxon>Eukaryota</taxon>
        <taxon>Fungi</taxon>
        <taxon>Dikarya</taxon>
        <taxon>Basidiomycota</taxon>
        <taxon>Agaricomycotina</taxon>
        <taxon>Dacrymycetes</taxon>
        <taxon>Dacrymycetales</taxon>
        <taxon>Dacrymycetaceae</taxon>
        <taxon>Calocera</taxon>
    </lineage>
</organism>
<evidence type="ECO:0000256" key="2">
    <source>
        <dbReference type="ARBA" id="ARBA00004496"/>
    </source>
</evidence>
<dbReference type="InterPro" id="IPR033877">
    <property type="entry name" value="Frm2/Hbn1"/>
</dbReference>
<gene>
    <name evidence="8" type="ORF">CALCODRAFT_427169</name>
</gene>
<comment type="subcellular location">
    <subcellularLocation>
        <location evidence="2">Cytoplasm</location>
    </subcellularLocation>
    <subcellularLocation>
        <location evidence="1">Nucleus</location>
    </subcellularLocation>
</comment>
<dbReference type="CDD" id="cd02140">
    <property type="entry name" value="Frm2-like"/>
    <property type="match status" value="1"/>
</dbReference>
<dbReference type="FunFam" id="3.40.109.10:FF:000001">
    <property type="entry name" value="Nitroreductase family"/>
    <property type="match status" value="1"/>
</dbReference>
<dbReference type="PANTHER" id="PTHR43035">
    <property type="entry name" value="FATTY ACID REPRESSION MUTANT PROTEIN 2-RELATED"/>
    <property type="match status" value="1"/>
</dbReference>
<dbReference type="InterPro" id="IPR000415">
    <property type="entry name" value="Nitroreductase-like"/>
</dbReference>
<dbReference type="InterPro" id="IPR029479">
    <property type="entry name" value="Nitroreductase"/>
</dbReference>
<dbReference type="GO" id="GO:0016491">
    <property type="term" value="F:oxidoreductase activity"/>
    <property type="evidence" value="ECO:0007669"/>
    <property type="project" value="UniProtKB-KW"/>
</dbReference>
<evidence type="ECO:0000259" key="7">
    <source>
        <dbReference type="Pfam" id="PF00881"/>
    </source>
</evidence>
<dbReference type="PANTHER" id="PTHR43035:SF1">
    <property type="entry name" value="FATTY ACID REPRESSION MUTANT PROTEIN 2-RELATED"/>
    <property type="match status" value="1"/>
</dbReference>
<comment type="similarity">
    <text evidence="3">Belongs to the nitroreductase family.</text>
</comment>
<dbReference type="GO" id="GO:0005634">
    <property type="term" value="C:nucleus"/>
    <property type="evidence" value="ECO:0007669"/>
    <property type="project" value="UniProtKB-SubCell"/>
</dbReference>
<evidence type="ECO:0000313" key="9">
    <source>
        <dbReference type="Proteomes" id="UP000076842"/>
    </source>
</evidence>
<feature type="domain" description="Nitroreductase" evidence="7">
    <location>
        <begin position="59"/>
        <end position="227"/>
    </location>
</feature>
<keyword evidence="9" id="KW-1185">Reference proteome</keyword>
<name>A0A165JG58_9BASI</name>
<proteinExistence type="inferred from homology"/>
<protein>
    <submittedName>
        <fullName evidence="8">Nitroreductase</fullName>
    </submittedName>
</protein>
<reference evidence="8 9" key="1">
    <citation type="journal article" date="2016" name="Mol. Biol. Evol.">
        <title>Comparative Genomics of Early-Diverging Mushroom-Forming Fungi Provides Insights into the Origins of Lignocellulose Decay Capabilities.</title>
        <authorList>
            <person name="Nagy L.G."/>
            <person name="Riley R."/>
            <person name="Tritt A."/>
            <person name="Adam C."/>
            <person name="Daum C."/>
            <person name="Floudas D."/>
            <person name="Sun H."/>
            <person name="Yadav J.S."/>
            <person name="Pangilinan J."/>
            <person name="Larsson K.H."/>
            <person name="Matsuura K."/>
            <person name="Barry K."/>
            <person name="Labutti K."/>
            <person name="Kuo R."/>
            <person name="Ohm R.A."/>
            <person name="Bhattacharya S.S."/>
            <person name="Shirouzu T."/>
            <person name="Yoshinaga Y."/>
            <person name="Martin F.M."/>
            <person name="Grigoriev I.V."/>
            <person name="Hibbett D.S."/>
        </authorList>
    </citation>
    <scope>NUCLEOTIDE SEQUENCE [LARGE SCALE GENOMIC DNA]</scope>
    <source>
        <strain evidence="8 9">HHB12733</strain>
    </source>
</reference>
<dbReference type="Pfam" id="PF00881">
    <property type="entry name" value="Nitroreductase"/>
    <property type="match status" value="1"/>
</dbReference>
<dbReference type="SUPFAM" id="SSF55469">
    <property type="entry name" value="FMN-dependent nitroreductase-like"/>
    <property type="match status" value="1"/>
</dbReference>
<dbReference type="GO" id="GO:0005737">
    <property type="term" value="C:cytoplasm"/>
    <property type="evidence" value="ECO:0007669"/>
    <property type="project" value="UniProtKB-SubCell"/>
</dbReference>
<keyword evidence="6" id="KW-0539">Nucleus</keyword>
<dbReference type="EMBL" id="KV423920">
    <property type="protein sequence ID" value="KZT61792.1"/>
    <property type="molecule type" value="Genomic_DNA"/>
</dbReference>
<dbReference type="Proteomes" id="UP000076842">
    <property type="component" value="Unassembled WGS sequence"/>
</dbReference>
<dbReference type="GO" id="GO:0034599">
    <property type="term" value="P:cellular response to oxidative stress"/>
    <property type="evidence" value="ECO:0007669"/>
    <property type="project" value="InterPro"/>
</dbReference>
<accession>A0A165JG58</accession>
<dbReference type="OrthoDB" id="2138173at2759"/>
<evidence type="ECO:0000256" key="4">
    <source>
        <dbReference type="ARBA" id="ARBA00022490"/>
    </source>
</evidence>
<keyword evidence="4" id="KW-0963">Cytoplasm</keyword>
<dbReference type="Gene3D" id="3.40.109.10">
    <property type="entry name" value="NADH Oxidase"/>
    <property type="match status" value="1"/>
</dbReference>
<sequence length="250" mass="27690">MQRNPSSQTRIIIQTNAKTLPYGEIVDIFYAAPAAPEPPAPVPPVAPAQPSQSFLQAVETRRSHYSITNTSPVSDERIVQVIQHAVTHVPSSWNSQSSRALVLFSDEHQWVWDAVVNALKAITGGAKFEAAAGKVNASMRAGHGTVLFFEDEDVVRDLQAKFPTYKDDFATWSEQTSGMVQFITWVAIEEEGLGANLQHYNKLIEAEVKSHFNVPPSWRLVAQMPFGEPNAEPGEKTFHPIEPRVKVYGL</sequence>
<evidence type="ECO:0000256" key="1">
    <source>
        <dbReference type="ARBA" id="ARBA00004123"/>
    </source>
</evidence>